<feature type="region of interest" description="Disordered" evidence="2">
    <location>
        <begin position="203"/>
        <end position="238"/>
    </location>
</feature>
<feature type="compositionally biased region" description="Acidic residues" evidence="2">
    <location>
        <begin position="206"/>
        <end position="225"/>
    </location>
</feature>
<evidence type="ECO:0000313" key="5">
    <source>
        <dbReference type="Proteomes" id="UP000244406"/>
    </source>
</evidence>
<dbReference type="PANTHER" id="PTHR15492:SF1">
    <property type="entry name" value="CYCLIN-D1-BINDING PROTEIN 1"/>
    <property type="match status" value="1"/>
</dbReference>
<evidence type="ECO:0000313" key="4">
    <source>
        <dbReference type="EMBL" id="PVH14324.1"/>
    </source>
</evidence>
<protein>
    <recommendedName>
        <fullName evidence="3">Cyclin-D1-binding protein 1-like N-terminal domain-containing protein</fullName>
    </recommendedName>
</protein>
<keyword evidence="1" id="KW-0175">Coiled coil</keyword>
<dbReference type="GO" id="GO:0005634">
    <property type="term" value="C:nucleus"/>
    <property type="evidence" value="ECO:0007669"/>
    <property type="project" value="TreeGrafter"/>
</dbReference>
<comment type="caution">
    <text evidence="4">The sequence shown here is derived from an EMBL/GenBank/DDBJ whole genome shotgun (WGS) entry which is preliminary data.</text>
</comment>
<dbReference type="InterPro" id="IPR026907">
    <property type="entry name" value="GCIP-like"/>
</dbReference>
<dbReference type="EMBL" id="PKFP01000001">
    <property type="protein sequence ID" value="PVH14324.1"/>
    <property type="molecule type" value="Genomic_DNA"/>
</dbReference>
<dbReference type="InterPro" id="IPR049317">
    <property type="entry name" value="GCIP-like_N"/>
</dbReference>
<dbReference type="Proteomes" id="UP000244406">
    <property type="component" value="Unassembled WGS sequence"/>
</dbReference>
<reference evidence="4 5" key="1">
    <citation type="submission" date="2017-12" db="EMBL/GenBank/DDBJ databases">
        <title>Genome Sequence of the Amphotericin B-resistant Candida duobushaemulonii strain, B09383.</title>
        <authorList>
            <person name="Chow N.A."/>
            <person name="Gade L."/>
            <person name="Batra D."/>
            <person name="Rowe L.A."/>
            <person name="Loparev V.N."/>
            <person name="Litvintseva A.P."/>
        </authorList>
    </citation>
    <scope>NUCLEOTIDE SEQUENCE [LARGE SCALE GENOMIC DNA]</scope>
    <source>
        <strain evidence="4 5">B09383</strain>
    </source>
</reference>
<evidence type="ECO:0000256" key="2">
    <source>
        <dbReference type="SAM" id="MobiDB-lite"/>
    </source>
</evidence>
<dbReference type="PANTHER" id="PTHR15492">
    <property type="entry name" value="CYCLIN D1-BINDING PROTEIN 1"/>
    <property type="match status" value="1"/>
</dbReference>
<dbReference type="Gene3D" id="1.20.1410.10">
    <property type="entry name" value="I/LWEQ domain"/>
    <property type="match status" value="1"/>
</dbReference>
<organism evidence="4 5">
    <name type="scientific">Candidozyma duobushaemuli</name>
    <dbReference type="NCBI Taxonomy" id="1231522"/>
    <lineage>
        <taxon>Eukaryota</taxon>
        <taxon>Fungi</taxon>
        <taxon>Dikarya</taxon>
        <taxon>Ascomycota</taxon>
        <taxon>Saccharomycotina</taxon>
        <taxon>Pichiomycetes</taxon>
        <taxon>Metschnikowiaceae</taxon>
        <taxon>Candidozyma</taxon>
    </lineage>
</organism>
<name>A0A2V1AA15_9ASCO</name>
<dbReference type="RefSeq" id="XP_025335264.1">
    <property type="nucleotide sequence ID" value="XM_025480964.1"/>
</dbReference>
<dbReference type="Pfam" id="PF13324">
    <property type="entry name" value="GCIP_N"/>
    <property type="match status" value="1"/>
</dbReference>
<dbReference type="GeneID" id="37002452"/>
<evidence type="ECO:0000256" key="1">
    <source>
        <dbReference type="SAM" id="Coils"/>
    </source>
</evidence>
<dbReference type="VEuPathDB" id="FungiDB:CXQ87_002452"/>
<accession>A0A2V1AA15</accession>
<dbReference type="AlphaFoldDB" id="A0A2V1AA15"/>
<keyword evidence="5" id="KW-1185">Reference proteome</keyword>
<feature type="domain" description="Cyclin-D1-binding protein 1-like N-terminal" evidence="3">
    <location>
        <begin position="46"/>
        <end position="202"/>
    </location>
</feature>
<feature type="coiled-coil region" evidence="1">
    <location>
        <begin position="119"/>
        <end position="146"/>
    </location>
</feature>
<proteinExistence type="predicted"/>
<gene>
    <name evidence="4" type="ORF">CXQ87_002452</name>
</gene>
<evidence type="ECO:0000259" key="3">
    <source>
        <dbReference type="Pfam" id="PF13324"/>
    </source>
</evidence>
<sequence>MSDEKSAEKVLKPFKEALHFWSVVLNKPSELSTQIPAAQVEDPLREIIKLTKLIKAQTTKVGIVYAPKNISKQSDAAHDTVAELSKTFVFLISALSQLSPKKVSSLFYTEVAAKSKDLIETAEAFAEELELILKNTEEEDEEAQTSADTVNPRLLSVGKMWSLCDSIGEFIEKGNLKFLQSKTTLNISLIEDGLDEFEEWVKNPQDMDDDDPFGLDDNFSDEEAPADNKEAESEDEADNEDIIKFGESWLKQLKLVKLLFLSINKSLPSVTSGSVIDEIYATENSIARCVDKLVVELMMNNELGDEVEQLDKEFGKACSSIISILRSVNKTNETKVKWCVSWEAKYKELQDAKY</sequence>